<reference evidence="1" key="1">
    <citation type="submission" date="2014-09" db="EMBL/GenBank/DDBJ databases">
        <authorList>
            <person name="Magalhaes I.L.F."/>
            <person name="Oliveira U."/>
            <person name="Santos F.R."/>
            <person name="Vidigal T.H.D.A."/>
            <person name="Brescovit A.D."/>
            <person name="Santos A.J."/>
        </authorList>
    </citation>
    <scope>NUCLEOTIDE SEQUENCE</scope>
    <source>
        <tissue evidence="1">Shoot tissue taken approximately 20 cm above the soil surface</tissue>
    </source>
</reference>
<dbReference type="EMBL" id="GBRH01233667">
    <property type="protein sequence ID" value="JAD64228.1"/>
    <property type="molecule type" value="Transcribed_RNA"/>
</dbReference>
<evidence type="ECO:0000313" key="1">
    <source>
        <dbReference type="EMBL" id="JAD64228.1"/>
    </source>
</evidence>
<reference evidence="1" key="2">
    <citation type="journal article" date="2015" name="Data Brief">
        <title>Shoot transcriptome of the giant reed, Arundo donax.</title>
        <authorList>
            <person name="Barrero R.A."/>
            <person name="Guerrero F.D."/>
            <person name="Moolhuijzen P."/>
            <person name="Goolsby J.A."/>
            <person name="Tidwell J."/>
            <person name="Bellgard S.E."/>
            <person name="Bellgard M.I."/>
        </authorList>
    </citation>
    <scope>NUCLEOTIDE SEQUENCE</scope>
    <source>
        <tissue evidence="1">Shoot tissue taken approximately 20 cm above the soil surface</tissue>
    </source>
</reference>
<proteinExistence type="predicted"/>
<sequence length="56" mass="6764">MFCLKFLVYFRCCQSLVKIAFTTFKWNKKATIDSAIPTVRYHRRISFEKTFSYSKL</sequence>
<name>A0A0A9BQ12_ARUDO</name>
<protein>
    <submittedName>
        <fullName evidence="1">Uncharacterized protein</fullName>
    </submittedName>
</protein>
<accession>A0A0A9BQ12</accession>
<organism evidence="1">
    <name type="scientific">Arundo donax</name>
    <name type="common">Giant reed</name>
    <name type="synonym">Donax arundinaceus</name>
    <dbReference type="NCBI Taxonomy" id="35708"/>
    <lineage>
        <taxon>Eukaryota</taxon>
        <taxon>Viridiplantae</taxon>
        <taxon>Streptophyta</taxon>
        <taxon>Embryophyta</taxon>
        <taxon>Tracheophyta</taxon>
        <taxon>Spermatophyta</taxon>
        <taxon>Magnoliopsida</taxon>
        <taxon>Liliopsida</taxon>
        <taxon>Poales</taxon>
        <taxon>Poaceae</taxon>
        <taxon>PACMAD clade</taxon>
        <taxon>Arundinoideae</taxon>
        <taxon>Arundineae</taxon>
        <taxon>Arundo</taxon>
    </lineage>
</organism>
<dbReference type="AlphaFoldDB" id="A0A0A9BQ12"/>